<evidence type="ECO:0000259" key="2">
    <source>
        <dbReference type="Pfam" id="PF09361"/>
    </source>
</evidence>
<reference evidence="3 4" key="1">
    <citation type="submission" date="2020-03" db="EMBL/GenBank/DDBJ databases">
        <title>The genome sequence of Microvirga sp. c23x22.</title>
        <authorList>
            <person name="Zhang X."/>
        </authorList>
    </citation>
    <scope>NUCLEOTIDE SEQUENCE [LARGE SCALE GENOMIC DNA]</scope>
    <source>
        <strain evidence="4">c23x22</strain>
    </source>
</reference>
<dbReference type="EMBL" id="JAATJS010000006">
    <property type="protein sequence ID" value="NIX78074.1"/>
    <property type="molecule type" value="Genomic_DNA"/>
</dbReference>
<accession>A0ABX0VE12</accession>
<dbReference type="InterPro" id="IPR018968">
    <property type="entry name" value="Phasin"/>
</dbReference>
<sequence length="148" mass="15980">MADAKKAGARTSTKSVRKSKTPKPAALAEARETVRAVEPPPAAETAQASAKDPNEVLRASVSEAARGALELNEKILDALQAQGHAVLDTWRRTLNAPRLSEAILAQTSGVREAYETASAHWKDITETTARLVHKSLEPLQSALHRQDR</sequence>
<evidence type="ECO:0000313" key="3">
    <source>
        <dbReference type="EMBL" id="NIX78074.1"/>
    </source>
</evidence>
<feature type="region of interest" description="Disordered" evidence="1">
    <location>
        <begin position="1"/>
        <end position="55"/>
    </location>
</feature>
<evidence type="ECO:0000256" key="1">
    <source>
        <dbReference type="SAM" id="MobiDB-lite"/>
    </source>
</evidence>
<gene>
    <name evidence="3" type="ORF">HB375_15860</name>
</gene>
<dbReference type="Proteomes" id="UP000707352">
    <property type="component" value="Unassembled WGS sequence"/>
</dbReference>
<protein>
    <submittedName>
        <fullName evidence="3">Phasin family protein</fullName>
    </submittedName>
</protein>
<evidence type="ECO:0000313" key="4">
    <source>
        <dbReference type="Proteomes" id="UP000707352"/>
    </source>
</evidence>
<name>A0ABX0VE12_9HYPH</name>
<organism evidence="3 4">
    <name type="scientific">Microvirga terricola</name>
    <dbReference type="NCBI Taxonomy" id="2719797"/>
    <lineage>
        <taxon>Bacteria</taxon>
        <taxon>Pseudomonadati</taxon>
        <taxon>Pseudomonadota</taxon>
        <taxon>Alphaproteobacteria</taxon>
        <taxon>Hyphomicrobiales</taxon>
        <taxon>Methylobacteriaceae</taxon>
        <taxon>Microvirga</taxon>
    </lineage>
</organism>
<proteinExistence type="predicted"/>
<dbReference type="RefSeq" id="WP_167673991.1">
    <property type="nucleotide sequence ID" value="NZ_JAATJS010000006.1"/>
</dbReference>
<keyword evidence="4" id="KW-1185">Reference proteome</keyword>
<dbReference type="Pfam" id="PF09361">
    <property type="entry name" value="Phasin_2"/>
    <property type="match status" value="1"/>
</dbReference>
<comment type="caution">
    <text evidence="3">The sequence shown here is derived from an EMBL/GenBank/DDBJ whole genome shotgun (WGS) entry which is preliminary data.</text>
</comment>
<feature type="domain" description="Phasin" evidence="2">
    <location>
        <begin position="44"/>
        <end position="141"/>
    </location>
</feature>